<feature type="compositionally biased region" description="Low complexity" evidence="1">
    <location>
        <begin position="16"/>
        <end position="30"/>
    </location>
</feature>
<dbReference type="Proteomes" id="UP001212152">
    <property type="component" value="Unassembled WGS sequence"/>
</dbReference>
<evidence type="ECO:0000313" key="3">
    <source>
        <dbReference type="Proteomes" id="UP001212152"/>
    </source>
</evidence>
<proteinExistence type="predicted"/>
<feature type="compositionally biased region" description="Pro residues" evidence="1">
    <location>
        <begin position="44"/>
        <end position="71"/>
    </location>
</feature>
<sequence>MAADSSAPPLAPSQSPPSAQASQASSPPQSLFGRALGFLGLSAQPPPPRPSSPPPSQPADPQPRTPSPQPTPQSQSQPQPHPHPHPHPTLDIPNAIWENPYHPLPGPPKTPQERAQLQQLIQQERTALTTAVYAAKTQTQLSLAQAARRNCADADLEYNRCMLQGSWFERMRLCPAQKAGLDKCLEIQKQNLQLLGYTKGSLTARERAIIADEADQAYLQAMEKATAASEEQDNAS</sequence>
<dbReference type="AlphaFoldDB" id="A0AAD5TEI9"/>
<reference evidence="2" key="1">
    <citation type="submission" date="2020-05" db="EMBL/GenBank/DDBJ databases">
        <title>Phylogenomic resolution of chytrid fungi.</title>
        <authorList>
            <person name="Stajich J.E."/>
            <person name="Amses K."/>
            <person name="Simmons R."/>
            <person name="Seto K."/>
            <person name="Myers J."/>
            <person name="Bonds A."/>
            <person name="Quandt C.A."/>
            <person name="Barry K."/>
            <person name="Liu P."/>
            <person name="Grigoriev I."/>
            <person name="Longcore J.E."/>
            <person name="James T.Y."/>
        </authorList>
    </citation>
    <scope>NUCLEOTIDE SEQUENCE</scope>
    <source>
        <strain evidence="2">JEL0379</strain>
    </source>
</reference>
<comment type="caution">
    <text evidence="2">The sequence shown here is derived from an EMBL/GenBank/DDBJ whole genome shotgun (WGS) entry which is preliminary data.</text>
</comment>
<feature type="region of interest" description="Disordered" evidence="1">
    <location>
        <begin position="1"/>
        <end position="114"/>
    </location>
</feature>
<organism evidence="2 3">
    <name type="scientific">Geranomyces variabilis</name>
    <dbReference type="NCBI Taxonomy" id="109894"/>
    <lineage>
        <taxon>Eukaryota</taxon>
        <taxon>Fungi</taxon>
        <taxon>Fungi incertae sedis</taxon>
        <taxon>Chytridiomycota</taxon>
        <taxon>Chytridiomycota incertae sedis</taxon>
        <taxon>Chytridiomycetes</taxon>
        <taxon>Spizellomycetales</taxon>
        <taxon>Powellomycetaceae</taxon>
        <taxon>Geranomyces</taxon>
    </lineage>
</organism>
<protein>
    <submittedName>
        <fullName evidence="2">Uncharacterized protein</fullName>
    </submittedName>
</protein>
<dbReference type="EMBL" id="JADGJQ010000062">
    <property type="protein sequence ID" value="KAJ3174624.1"/>
    <property type="molecule type" value="Genomic_DNA"/>
</dbReference>
<name>A0AAD5TEI9_9FUNG</name>
<evidence type="ECO:0000256" key="1">
    <source>
        <dbReference type="SAM" id="MobiDB-lite"/>
    </source>
</evidence>
<gene>
    <name evidence="2" type="ORF">HDU87_006996</name>
</gene>
<evidence type="ECO:0000313" key="2">
    <source>
        <dbReference type="EMBL" id="KAJ3174624.1"/>
    </source>
</evidence>
<accession>A0AAD5TEI9</accession>
<keyword evidence="3" id="KW-1185">Reference proteome</keyword>